<comment type="caution">
    <text evidence="1">The sequence shown here is derived from an EMBL/GenBank/DDBJ whole genome shotgun (WGS) entry which is preliminary data.</text>
</comment>
<dbReference type="EMBL" id="NTGA01000004">
    <property type="protein sequence ID" value="PAY24738.1"/>
    <property type="molecule type" value="Genomic_DNA"/>
</dbReference>
<keyword evidence="2" id="KW-1185">Reference proteome</keyword>
<evidence type="ECO:0000313" key="2">
    <source>
        <dbReference type="Proteomes" id="UP000218810"/>
    </source>
</evidence>
<name>A0A2A2WU94_9ACTN</name>
<proteinExistence type="predicted"/>
<gene>
    <name evidence="1" type="ORF">CEY15_02185</name>
</gene>
<dbReference type="OrthoDB" id="4775361at2"/>
<accession>A0A2A2WU94</accession>
<organism evidence="1 2">
    <name type="scientific">Dietzia natronolimnaea</name>
    <dbReference type="NCBI Taxonomy" id="161920"/>
    <lineage>
        <taxon>Bacteria</taxon>
        <taxon>Bacillati</taxon>
        <taxon>Actinomycetota</taxon>
        <taxon>Actinomycetes</taxon>
        <taxon>Mycobacteriales</taxon>
        <taxon>Dietziaceae</taxon>
        <taxon>Dietzia</taxon>
    </lineage>
</organism>
<evidence type="ECO:0000313" key="1">
    <source>
        <dbReference type="EMBL" id="PAY24738.1"/>
    </source>
</evidence>
<sequence>MPPGPLTTAELAAAVPDPRDRGRYVRIWHGHYRRDDQVDDLRLRSVALARSWPEGVLRGRSAALLWGDDSAPTDAPPEIWLPATRRSRAGRVYRYGAMPPAAVTELGGIRVTTPLRTCRDLAGDLDPEDAVVAVERLCAANPGLAGVLAAAAGHPSGRGARRFAEVVAAVEPRSVSAETTRARLRLAAAGLGGFREGVRIRIAGRAVPLPLADPALRCAVVLPDGVGAGRYRAALRRAGWTVIDARGPAVPGRATHAAGAVLAPHTRICDPGLDGVLPALRSLWPGALLLPPLPGEPVADPLGMWAGRSA</sequence>
<dbReference type="AlphaFoldDB" id="A0A2A2WU94"/>
<dbReference type="Proteomes" id="UP000218810">
    <property type="component" value="Unassembled WGS sequence"/>
</dbReference>
<reference evidence="2" key="1">
    <citation type="submission" date="2017-09" db="EMBL/GenBank/DDBJ databases">
        <authorList>
            <person name="Zhang Y."/>
            <person name="Huang X."/>
            <person name="Liu J."/>
            <person name="Lu L."/>
            <person name="Peng K."/>
        </authorList>
    </citation>
    <scope>NUCLEOTIDE SEQUENCE [LARGE SCALE GENOMIC DNA]</scope>
    <source>
        <strain evidence="2">S-XJ-1</strain>
    </source>
</reference>
<protein>
    <submittedName>
        <fullName evidence="1">Uncharacterized protein</fullName>
    </submittedName>
</protein>